<dbReference type="NCBIfam" id="NF041131">
    <property type="entry name" value="RicT_YaaT_fam"/>
    <property type="match status" value="1"/>
</dbReference>
<sequence length="282" mass="32888">MIEIFYAFGFLKLERPDKLLKLTKPVTPGTYVLAQFPEGRKEVFLIKDFCFKIPFEFDECPVVLRKANPKEISGYQKRLELEKKGFELCEKFAKELGLEMKLVDVECFFDRSKIIFYYTADGRIDFRELVKQLARALRMRIEMRQIGVRNETALLGGIGICGKEFCCSQFLRQFTSLSIKMAKEQGLILDPNKISGPCGRLLCCLAYESFIYREFMADLPKLDSKITLMGKTFRVVKYNYFQKTVTLETEEEGYLTIPVFELKNYIVTEEAREEAGELEWQE</sequence>
<protein>
    <submittedName>
        <fullName evidence="2">Stage 0 sporulation protein</fullName>
    </submittedName>
</protein>
<proteinExistence type="predicted"/>
<accession>A0A2N7PJY6</accession>
<evidence type="ECO:0000313" key="2">
    <source>
        <dbReference type="EMBL" id="PMP63323.1"/>
    </source>
</evidence>
<reference evidence="2 3" key="1">
    <citation type="submission" date="2018-01" db="EMBL/GenBank/DDBJ databases">
        <title>Metagenomic assembled genomes from two thermal pools in the Uzon Caldera, Kamchatka, Russia.</title>
        <authorList>
            <person name="Wilkins L."/>
            <person name="Ettinger C."/>
        </authorList>
    </citation>
    <scope>NUCLEOTIDE SEQUENCE [LARGE SCALE GENOMIC DNA]</scope>
    <source>
        <strain evidence="2">ZAV-15</strain>
    </source>
</reference>
<dbReference type="GO" id="GO:0005737">
    <property type="term" value="C:cytoplasm"/>
    <property type="evidence" value="ECO:0007669"/>
    <property type="project" value="TreeGrafter"/>
</dbReference>
<organism evidence="2 3">
    <name type="scientific">Caldimicrobium thiodismutans</name>
    <dbReference type="NCBI Taxonomy" id="1653476"/>
    <lineage>
        <taxon>Bacteria</taxon>
        <taxon>Pseudomonadati</taxon>
        <taxon>Thermodesulfobacteriota</taxon>
        <taxon>Thermodesulfobacteria</taxon>
        <taxon>Thermodesulfobacteriales</taxon>
        <taxon>Thermodesulfobacteriaceae</taxon>
        <taxon>Caldimicrobium</taxon>
    </lineage>
</organism>
<name>A0A2N7PJY6_9BACT</name>
<feature type="domain" description="PSP1 C-terminal" evidence="1">
    <location>
        <begin position="61"/>
        <end position="146"/>
    </location>
</feature>
<dbReference type="PANTHER" id="PTHR43830:SF3">
    <property type="entry name" value="PROTEIN PSP1"/>
    <property type="match status" value="1"/>
</dbReference>
<dbReference type="Proteomes" id="UP000235731">
    <property type="component" value="Unassembled WGS sequence"/>
</dbReference>
<dbReference type="PROSITE" id="PS51411">
    <property type="entry name" value="PSP1_C"/>
    <property type="match status" value="1"/>
</dbReference>
<dbReference type="InterPro" id="IPR047767">
    <property type="entry name" value="PSP1-like"/>
</dbReference>
<comment type="caution">
    <text evidence="2">The sequence shown here is derived from an EMBL/GenBank/DDBJ whole genome shotgun (WGS) entry which is preliminary data.</text>
</comment>
<dbReference type="Pfam" id="PF04468">
    <property type="entry name" value="PSP1"/>
    <property type="match status" value="1"/>
</dbReference>
<gene>
    <name evidence="2" type="ORF">C0197_02850</name>
</gene>
<dbReference type="InterPro" id="IPR007557">
    <property type="entry name" value="PSP1_C"/>
</dbReference>
<dbReference type="EMBL" id="PNIE01000039">
    <property type="protein sequence ID" value="PMP63323.1"/>
    <property type="molecule type" value="Genomic_DNA"/>
</dbReference>
<evidence type="ECO:0000259" key="1">
    <source>
        <dbReference type="PROSITE" id="PS51411"/>
    </source>
</evidence>
<evidence type="ECO:0000313" key="3">
    <source>
        <dbReference type="Proteomes" id="UP000235731"/>
    </source>
</evidence>
<dbReference type="PANTHER" id="PTHR43830">
    <property type="entry name" value="PROTEIN PSP1"/>
    <property type="match status" value="1"/>
</dbReference>
<dbReference type="AlphaFoldDB" id="A0A2N7PJY6"/>